<dbReference type="AlphaFoldDB" id="A0A2S9K6X3"/>
<reference evidence="2 3" key="1">
    <citation type="submission" date="2018-03" db="EMBL/GenBank/DDBJ databases">
        <title>Comparative genomics illustrates the genes involved in a hyperalkaliphilic mechanisms of Serpentinomonas isolated from highly-alkaline calcium-rich serpentinized springs.</title>
        <authorList>
            <person name="Suzuki S."/>
            <person name="Ishii S."/>
            <person name="Walworth N."/>
            <person name="Bird L."/>
            <person name="Kuenen J.G."/>
            <person name="Nealson K.H."/>
        </authorList>
    </citation>
    <scope>NUCLEOTIDE SEQUENCE [LARGE SCALE GENOMIC DNA]</scope>
    <source>
        <strain evidence="2 3">P1</strain>
    </source>
</reference>
<feature type="compositionally biased region" description="Gly residues" evidence="1">
    <location>
        <begin position="205"/>
        <end position="217"/>
    </location>
</feature>
<evidence type="ECO:0000313" key="2">
    <source>
        <dbReference type="EMBL" id="PRD66181.1"/>
    </source>
</evidence>
<gene>
    <name evidence="2" type="ORF">C6P64_05665</name>
</gene>
<evidence type="ECO:0000313" key="3">
    <source>
        <dbReference type="Proteomes" id="UP000238589"/>
    </source>
</evidence>
<accession>A0A2S9K6X3</accession>
<dbReference type="InterPro" id="IPR046708">
    <property type="entry name" value="DUF6781"/>
</dbReference>
<comment type="caution">
    <text evidence="2">The sequence shown here is derived from an EMBL/GenBank/DDBJ whole genome shotgun (WGS) entry which is preliminary data.</text>
</comment>
<feature type="region of interest" description="Disordered" evidence="1">
    <location>
        <begin position="198"/>
        <end position="217"/>
    </location>
</feature>
<keyword evidence="3" id="KW-1185">Reference proteome</keyword>
<dbReference type="Proteomes" id="UP000238589">
    <property type="component" value="Unassembled WGS sequence"/>
</dbReference>
<dbReference type="EMBL" id="PVLQ01000017">
    <property type="protein sequence ID" value="PRD66181.1"/>
    <property type="molecule type" value="Genomic_DNA"/>
</dbReference>
<proteinExistence type="predicted"/>
<dbReference type="Pfam" id="PF20572">
    <property type="entry name" value="DUF6781"/>
    <property type="match status" value="1"/>
</dbReference>
<protein>
    <submittedName>
        <fullName evidence="2">Uncharacterized protein</fullName>
    </submittedName>
</protein>
<name>A0A2S9K6X3_9BURK</name>
<sequence>MDLQEQVRQLTLAQISSGKFDLAALRELSQAVLNGALAGAQPLLQPALAQTGQAKEQLQQVVAGLDAALAQLAQGASLALQEAAGKAQAFSATDLSRARSDFEQLEQMFLETLQSTASRTRDAAGVILSELLAHSRLHGSAVGAQLQQGWLTTAQQLGEVGRAQLDAGLKLAQASSDLLRQIAAGVLGGLAEQIKPAAKADAQAGKGGAGSAGGKDA</sequence>
<organism evidence="2 3">
    <name type="scientific">Malikia granosa</name>
    <dbReference type="NCBI Taxonomy" id="263067"/>
    <lineage>
        <taxon>Bacteria</taxon>
        <taxon>Pseudomonadati</taxon>
        <taxon>Pseudomonadota</taxon>
        <taxon>Betaproteobacteria</taxon>
        <taxon>Burkholderiales</taxon>
        <taxon>Comamonadaceae</taxon>
        <taxon>Malikia</taxon>
    </lineage>
</organism>
<evidence type="ECO:0000256" key="1">
    <source>
        <dbReference type="SAM" id="MobiDB-lite"/>
    </source>
</evidence>